<evidence type="ECO:0000256" key="6">
    <source>
        <dbReference type="ARBA" id="ARBA00012272"/>
    </source>
</evidence>
<dbReference type="InterPro" id="IPR018082">
    <property type="entry name" value="AmbAllergen"/>
</dbReference>
<keyword evidence="16" id="KW-1185">Reference proteome</keyword>
<protein>
    <recommendedName>
        <fullName evidence="6 13">Pectate lyase</fullName>
        <ecNumber evidence="6 13">4.2.2.2</ecNumber>
    </recommendedName>
</protein>
<evidence type="ECO:0000256" key="1">
    <source>
        <dbReference type="ARBA" id="ARBA00000695"/>
    </source>
</evidence>
<dbReference type="PRINTS" id="PR00807">
    <property type="entry name" value="AMBALLERGEN"/>
</dbReference>
<dbReference type="PANTHER" id="PTHR31683:SF159">
    <property type="entry name" value="PECTATE LYASE"/>
    <property type="match status" value="1"/>
</dbReference>
<keyword evidence="10" id="KW-1015">Disulfide bond</keyword>
<evidence type="ECO:0000256" key="3">
    <source>
        <dbReference type="ARBA" id="ARBA00005220"/>
    </source>
</evidence>
<evidence type="ECO:0000313" key="15">
    <source>
        <dbReference type="EMBL" id="KAI7752543.1"/>
    </source>
</evidence>
<evidence type="ECO:0000313" key="16">
    <source>
        <dbReference type="Proteomes" id="UP001206925"/>
    </source>
</evidence>
<proteinExistence type="inferred from homology"/>
<dbReference type="EC" id="4.2.2.2" evidence="6 13"/>
<keyword evidence="11" id="KW-0325">Glycoprotein</keyword>
<comment type="subunit">
    <text evidence="5">Monomer.</text>
</comment>
<keyword evidence="12 13" id="KW-0456">Lyase</keyword>
<comment type="cofactor">
    <cofactor evidence="13">
        <name>Ca(2+)</name>
        <dbReference type="ChEBI" id="CHEBI:29108"/>
    </cofactor>
    <text evidence="13">Binds 1 Ca(2+) ion. Required for its activity.</text>
</comment>
<dbReference type="PANTHER" id="PTHR31683">
    <property type="entry name" value="PECTATE LYASE 18-RELATED"/>
    <property type="match status" value="1"/>
</dbReference>
<dbReference type="InterPro" id="IPR002022">
    <property type="entry name" value="Pec_lyase"/>
</dbReference>
<evidence type="ECO:0000256" key="10">
    <source>
        <dbReference type="ARBA" id="ARBA00023157"/>
    </source>
</evidence>
<evidence type="ECO:0000256" key="5">
    <source>
        <dbReference type="ARBA" id="ARBA00011245"/>
    </source>
</evidence>
<accession>A0AAD5D1T7</accession>
<feature type="domain" description="Pectate lyase" evidence="14">
    <location>
        <begin position="318"/>
        <end position="516"/>
    </location>
</feature>
<comment type="pathway">
    <text evidence="3 13">Glycan metabolism; pectin degradation; 2-dehydro-3-deoxy-D-gluconate from pectin: step 2/5.</text>
</comment>
<reference evidence="15" key="1">
    <citation type="submission" date="2022-06" db="EMBL/GenBank/DDBJ databases">
        <title>Uncovering the hologenomic basis of an extraordinary plant invasion.</title>
        <authorList>
            <person name="Bieker V.C."/>
            <person name="Martin M.D."/>
            <person name="Gilbert T."/>
            <person name="Hodgins K."/>
            <person name="Battlay P."/>
            <person name="Petersen B."/>
            <person name="Wilson J."/>
        </authorList>
    </citation>
    <scope>NUCLEOTIDE SEQUENCE</scope>
    <source>
        <strain evidence="15">AA19_3_7</strain>
        <tissue evidence="15">Leaf</tissue>
    </source>
</reference>
<evidence type="ECO:0000256" key="4">
    <source>
        <dbReference type="ARBA" id="ARBA00008800"/>
    </source>
</evidence>
<gene>
    <name evidence="15" type="ORF">M8C21_019695</name>
</gene>
<keyword evidence="8" id="KW-0732">Signal</keyword>
<evidence type="ECO:0000259" key="14">
    <source>
        <dbReference type="SMART" id="SM00656"/>
    </source>
</evidence>
<dbReference type="SUPFAM" id="SSF51126">
    <property type="entry name" value="Pectin lyase-like"/>
    <property type="match status" value="2"/>
</dbReference>
<dbReference type="GO" id="GO:0046872">
    <property type="term" value="F:metal ion binding"/>
    <property type="evidence" value="ECO:0007669"/>
    <property type="project" value="UniProtKB-KW"/>
</dbReference>
<dbReference type="Gene3D" id="2.160.20.10">
    <property type="entry name" value="Single-stranded right-handed beta-helix, Pectin lyase-like"/>
    <property type="match status" value="2"/>
</dbReference>
<evidence type="ECO:0000256" key="9">
    <source>
        <dbReference type="ARBA" id="ARBA00022837"/>
    </source>
</evidence>
<dbReference type="Proteomes" id="UP001206925">
    <property type="component" value="Unassembled WGS sequence"/>
</dbReference>
<dbReference type="EMBL" id="JAMZMK010005663">
    <property type="protein sequence ID" value="KAI7752543.1"/>
    <property type="molecule type" value="Genomic_DNA"/>
</dbReference>
<evidence type="ECO:0000256" key="13">
    <source>
        <dbReference type="RuleBase" id="RU361123"/>
    </source>
</evidence>
<dbReference type="SMART" id="SM00656">
    <property type="entry name" value="Amb_all"/>
    <property type="match status" value="1"/>
</dbReference>
<dbReference type="AlphaFoldDB" id="A0AAD5D1T7"/>
<comment type="caution">
    <text evidence="15">The sequence shown here is derived from an EMBL/GenBank/DDBJ whole genome shotgun (WGS) entry which is preliminary data.</text>
</comment>
<keyword evidence="9 13" id="KW-0106">Calcium</keyword>
<evidence type="ECO:0000256" key="12">
    <source>
        <dbReference type="ARBA" id="ARBA00023239"/>
    </source>
</evidence>
<feature type="non-terminal residue" evidence="15">
    <location>
        <position position="1"/>
    </location>
</feature>
<evidence type="ECO:0000256" key="2">
    <source>
        <dbReference type="ARBA" id="ARBA00002799"/>
    </source>
</evidence>
<sequence>AMLLGANDAHSVDKDMRITLAFNWFSKCDQRLPRCRLGFFQIVNNDYEGWGTYAIGGSANPTILSHGNRFSAPPDPIKKNTFSGRSPVCMRVDAPEAEWKKWNWRSKQDVLLNGAIFVESGVDPSLTPEQKGGLIAAEPGERVPKLTSCAGVLSCVPGEPLLISAKNNSPFLAPEENSINGLPESDGRSVGELPKRNTNMNRYEAVGEERVDLRLQNVKVDRSRKLAIGLIGNKHNNTMPAECSETSKPIVRESCKHRLAQKLRNAQLGKPLGTTGGLGGEIYVVTDPSDADAANPKPGTLRAGVVQNKPLWITFAKDMVIKLVHELVINNDKTIDGRGAKVEIIGTGISMHSVKNIILHGINIHDLKPAPGGMIKSTDGPAILRQKTDGDGVCITGSSKIWIDHCSFSKGLDGLIDVTFKSTDVTISNCKFSDHHKILLFGAGDTHTVDKDMRVTLAFNWFAKGCDQRMPRCRFGCKPSVLVRADAPESEWKKWNWRSEKDALLNGAIFVPSGVDPPLTPEQKSGLIVAEPGESVPQLTSCAGVLSCVPGQPC</sequence>
<comment type="similarity">
    <text evidence="4">Belongs to the polysaccharide lyase 1 family. Amb a subfamily.</text>
</comment>
<dbReference type="Pfam" id="PF00544">
    <property type="entry name" value="Pectate_lyase_4"/>
    <property type="match status" value="2"/>
</dbReference>
<organism evidence="15 16">
    <name type="scientific">Ambrosia artemisiifolia</name>
    <name type="common">Common ragweed</name>
    <dbReference type="NCBI Taxonomy" id="4212"/>
    <lineage>
        <taxon>Eukaryota</taxon>
        <taxon>Viridiplantae</taxon>
        <taxon>Streptophyta</taxon>
        <taxon>Embryophyta</taxon>
        <taxon>Tracheophyta</taxon>
        <taxon>Spermatophyta</taxon>
        <taxon>Magnoliopsida</taxon>
        <taxon>eudicotyledons</taxon>
        <taxon>Gunneridae</taxon>
        <taxon>Pentapetalae</taxon>
        <taxon>asterids</taxon>
        <taxon>campanulids</taxon>
        <taxon>Asterales</taxon>
        <taxon>Asteraceae</taxon>
        <taxon>Asteroideae</taxon>
        <taxon>Heliantheae alliance</taxon>
        <taxon>Heliantheae</taxon>
        <taxon>Ambrosia</taxon>
    </lineage>
</organism>
<name>A0AAD5D1T7_AMBAR</name>
<comment type="function">
    <text evidence="2">Has pectate lyase activity.</text>
</comment>
<dbReference type="GO" id="GO:0030570">
    <property type="term" value="F:pectate lyase activity"/>
    <property type="evidence" value="ECO:0007669"/>
    <property type="project" value="UniProtKB-EC"/>
</dbReference>
<comment type="catalytic activity">
    <reaction evidence="1 13">
        <text>Eliminative cleavage of (1-&gt;4)-alpha-D-galacturonan to give oligosaccharides with 4-deoxy-alpha-D-galact-4-enuronosyl groups at their non-reducing ends.</text>
        <dbReference type="EC" id="4.2.2.2"/>
    </reaction>
</comment>
<evidence type="ECO:0000256" key="11">
    <source>
        <dbReference type="ARBA" id="ARBA00023180"/>
    </source>
</evidence>
<dbReference type="InterPro" id="IPR045032">
    <property type="entry name" value="PEL"/>
</dbReference>
<keyword evidence="7 13" id="KW-0479">Metal-binding</keyword>
<dbReference type="InterPro" id="IPR011050">
    <property type="entry name" value="Pectin_lyase_fold/virulence"/>
</dbReference>
<dbReference type="InterPro" id="IPR012334">
    <property type="entry name" value="Pectin_lyas_fold"/>
</dbReference>
<evidence type="ECO:0000256" key="8">
    <source>
        <dbReference type="ARBA" id="ARBA00022729"/>
    </source>
</evidence>
<evidence type="ECO:0000256" key="7">
    <source>
        <dbReference type="ARBA" id="ARBA00022723"/>
    </source>
</evidence>